<feature type="compositionally biased region" description="Polar residues" evidence="1">
    <location>
        <begin position="85"/>
        <end position="95"/>
    </location>
</feature>
<dbReference type="STRING" id="204669.Acid345_3168"/>
<evidence type="ECO:0000313" key="3">
    <source>
        <dbReference type="Proteomes" id="UP000002432"/>
    </source>
</evidence>
<name>Q1ILT1_KORVE</name>
<feature type="compositionally biased region" description="Basic and acidic residues" evidence="1">
    <location>
        <begin position="58"/>
        <end position="72"/>
    </location>
</feature>
<sequence>MNYLRLFFLQSYTHASAEVGELAFRAQHFYHVEKALAEELIAKGIAKTEAVLEAEKAAFEAKAEADRQKAAEEPTPGEPPAPSVNPETEGNPQPTSGGGGHGG</sequence>
<protein>
    <submittedName>
        <fullName evidence="2">Uncharacterized protein</fullName>
    </submittedName>
</protein>
<dbReference type="RefSeq" id="WP_011523968.1">
    <property type="nucleotide sequence ID" value="NC_008009.1"/>
</dbReference>
<organism evidence="2 3">
    <name type="scientific">Koribacter versatilis (strain Ellin345)</name>
    <dbReference type="NCBI Taxonomy" id="204669"/>
    <lineage>
        <taxon>Bacteria</taxon>
        <taxon>Pseudomonadati</taxon>
        <taxon>Acidobacteriota</taxon>
        <taxon>Terriglobia</taxon>
        <taxon>Terriglobales</taxon>
        <taxon>Candidatus Korobacteraceae</taxon>
        <taxon>Candidatus Korobacter</taxon>
    </lineage>
</organism>
<feature type="region of interest" description="Disordered" evidence="1">
    <location>
        <begin position="58"/>
        <end position="103"/>
    </location>
</feature>
<evidence type="ECO:0000256" key="1">
    <source>
        <dbReference type="SAM" id="MobiDB-lite"/>
    </source>
</evidence>
<dbReference type="HOGENOM" id="CLU_2260059_0_0_0"/>
<accession>Q1ILT1</accession>
<keyword evidence="3" id="KW-1185">Reference proteome</keyword>
<gene>
    <name evidence="2" type="ordered locus">Acid345_3168</name>
</gene>
<dbReference type="EMBL" id="CP000360">
    <property type="protein sequence ID" value="ABF42169.1"/>
    <property type="molecule type" value="Genomic_DNA"/>
</dbReference>
<dbReference type="EnsemblBacteria" id="ABF42169">
    <property type="protein sequence ID" value="ABF42169"/>
    <property type="gene ID" value="Acid345_3168"/>
</dbReference>
<reference evidence="2 3" key="1">
    <citation type="journal article" date="2009" name="Appl. Environ. Microbiol.">
        <title>Three genomes from the phylum Acidobacteria provide insight into the lifestyles of these microorganisms in soils.</title>
        <authorList>
            <person name="Ward N.L."/>
            <person name="Challacombe J.F."/>
            <person name="Janssen P.H."/>
            <person name="Henrissat B."/>
            <person name="Coutinho P.M."/>
            <person name="Wu M."/>
            <person name="Xie G."/>
            <person name="Haft D.H."/>
            <person name="Sait M."/>
            <person name="Badger J."/>
            <person name="Barabote R.D."/>
            <person name="Bradley B."/>
            <person name="Brettin T.S."/>
            <person name="Brinkac L.M."/>
            <person name="Bruce D."/>
            <person name="Creasy T."/>
            <person name="Daugherty S.C."/>
            <person name="Davidsen T.M."/>
            <person name="DeBoy R.T."/>
            <person name="Detter J.C."/>
            <person name="Dodson R.J."/>
            <person name="Durkin A.S."/>
            <person name="Ganapathy A."/>
            <person name="Gwinn-Giglio M."/>
            <person name="Han C.S."/>
            <person name="Khouri H."/>
            <person name="Kiss H."/>
            <person name="Kothari S.P."/>
            <person name="Madupu R."/>
            <person name="Nelson K.E."/>
            <person name="Nelson W.C."/>
            <person name="Paulsen I."/>
            <person name="Penn K."/>
            <person name="Ren Q."/>
            <person name="Rosovitz M.J."/>
            <person name="Selengut J.D."/>
            <person name="Shrivastava S."/>
            <person name="Sullivan S.A."/>
            <person name="Tapia R."/>
            <person name="Thompson L.S."/>
            <person name="Watkins K.L."/>
            <person name="Yang Q."/>
            <person name="Yu C."/>
            <person name="Zafar N."/>
            <person name="Zhou L."/>
            <person name="Kuske C.R."/>
        </authorList>
    </citation>
    <scope>NUCLEOTIDE SEQUENCE [LARGE SCALE GENOMIC DNA]</scope>
    <source>
        <strain evidence="2 3">Ellin345</strain>
    </source>
</reference>
<dbReference type="AlphaFoldDB" id="Q1ILT1"/>
<evidence type="ECO:0000313" key="2">
    <source>
        <dbReference type="EMBL" id="ABF42169.1"/>
    </source>
</evidence>
<dbReference type="KEGG" id="aba:Acid345_3168"/>
<dbReference type="Proteomes" id="UP000002432">
    <property type="component" value="Chromosome"/>
</dbReference>
<proteinExistence type="predicted"/>